<evidence type="ECO:0000313" key="6">
    <source>
        <dbReference type="Proteomes" id="UP000177230"/>
    </source>
</evidence>
<dbReference type="GO" id="GO:0006465">
    <property type="term" value="P:signal peptide processing"/>
    <property type="evidence" value="ECO:0007669"/>
    <property type="project" value="InterPro"/>
</dbReference>
<keyword evidence="3" id="KW-1133">Transmembrane helix</keyword>
<dbReference type="InterPro" id="IPR000223">
    <property type="entry name" value="Pept_S26A_signal_pept_1"/>
</dbReference>
<name>A0A1F5RCG5_9BACT</name>
<evidence type="ECO:0000256" key="1">
    <source>
        <dbReference type="ARBA" id="ARBA00009370"/>
    </source>
</evidence>
<evidence type="ECO:0000256" key="3">
    <source>
        <dbReference type="RuleBase" id="RU362042"/>
    </source>
</evidence>
<keyword evidence="3" id="KW-0472">Membrane</keyword>
<dbReference type="CDD" id="cd06530">
    <property type="entry name" value="S26_SPase_I"/>
    <property type="match status" value="1"/>
</dbReference>
<dbReference type="SUPFAM" id="SSF51306">
    <property type="entry name" value="LexA/Signal peptidase"/>
    <property type="match status" value="1"/>
</dbReference>
<comment type="caution">
    <text evidence="5">The sequence shown here is derived from an EMBL/GenBank/DDBJ whole genome shotgun (WGS) entry which is preliminary data.</text>
</comment>
<comment type="similarity">
    <text evidence="1 3">Belongs to the peptidase S26 family.</text>
</comment>
<dbReference type="GO" id="GO:0016020">
    <property type="term" value="C:membrane"/>
    <property type="evidence" value="ECO:0007669"/>
    <property type="project" value="UniProtKB-SubCell"/>
</dbReference>
<feature type="active site" evidence="2">
    <location>
        <position position="44"/>
    </location>
</feature>
<dbReference type="Gene3D" id="2.10.109.10">
    <property type="entry name" value="Umud Fragment, subunit A"/>
    <property type="match status" value="1"/>
</dbReference>
<proteinExistence type="inferred from homology"/>
<reference evidence="5 6" key="1">
    <citation type="journal article" date="2016" name="Nat. Commun.">
        <title>Thousands of microbial genomes shed light on interconnected biogeochemical processes in an aquifer system.</title>
        <authorList>
            <person name="Anantharaman K."/>
            <person name="Brown C.T."/>
            <person name="Hug L.A."/>
            <person name="Sharon I."/>
            <person name="Castelle C.J."/>
            <person name="Probst A.J."/>
            <person name="Thomas B.C."/>
            <person name="Singh A."/>
            <person name="Wilkins M.J."/>
            <person name="Karaoz U."/>
            <person name="Brodie E.L."/>
            <person name="Williams K.H."/>
            <person name="Hubbard S.S."/>
            <person name="Banfield J.F."/>
        </authorList>
    </citation>
    <scope>NUCLEOTIDE SEQUENCE [LARGE SCALE GENOMIC DNA]</scope>
</reference>
<keyword evidence="3" id="KW-0645">Protease</keyword>
<dbReference type="PANTHER" id="PTHR43390">
    <property type="entry name" value="SIGNAL PEPTIDASE I"/>
    <property type="match status" value="1"/>
</dbReference>
<evidence type="ECO:0000259" key="4">
    <source>
        <dbReference type="Pfam" id="PF10502"/>
    </source>
</evidence>
<dbReference type="Proteomes" id="UP000177230">
    <property type="component" value="Unassembled WGS sequence"/>
</dbReference>
<dbReference type="InterPro" id="IPR036286">
    <property type="entry name" value="LexA/Signal_pep-like_sf"/>
</dbReference>
<feature type="transmembrane region" description="Helical" evidence="3">
    <location>
        <begin position="20"/>
        <end position="38"/>
    </location>
</feature>
<dbReference type="NCBIfam" id="TIGR02227">
    <property type="entry name" value="sigpep_I_bact"/>
    <property type="match status" value="1"/>
</dbReference>
<protein>
    <recommendedName>
        <fullName evidence="3">Signal peptidase I</fullName>
        <ecNumber evidence="3">3.4.21.89</ecNumber>
    </recommendedName>
</protein>
<sequence length="239" mass="27870">MLKAHDNRKKSWYRDWTESIIWAAVMALIIRSLLIQAFKIPSGSMEDTLLVGDFLMVNKFIYGTKIPFTDRAVLPGIRPPVPGDIVVFKYPLDGRDFIKRCVAVEGDTVEVIGRDLYINGKRPDEPYAVHKSREASLNRDAVKSIWKPDYQRAWEERKFVQLGWMRDNFGPVVIPPGNIFAMGDNRDNSLDSRFWGPLPKDLLRGRALFIYWSWDSENGEPFWMFWKNIRFQRLGDLIK</sequence>
<dbReference type="GO" id="GO:0009003">
    <property type="term" value="F:signal peptidase activity"/>
    <property type="evidence" value="ECO:0007669"/>
    <property type="project" value="UniProtKB-EC"/>
</dbReference>
<keyword evidence="3" id="KW-0812">Transmembrane</keyword>
<dbReference type="EC" id="3.4.21.89" evidence="3"/>
<comment type="subcellular location">
    <subcellularLocation>
        <location evidence="3">Membrane</location>
        <topology evidence="3">Single-pass type II membrane protein</topology>
    </subcellularLocation>
</comment>
<accession>A0A1F5RCG5</accession>
<gene>
    <name evidence="5" type="ORF">A2024_03880</name>
</gene>
<feature type="domain" description="Peptidase S26" evidence="4">
    <location>
        <begin position="14"/>
        <end position="212"/>
    </location>
</feature>
<feature type="active site" evidence="2">
    <location>
        <position position="99"/>
    </location>
</feature>
<dbReference type="AlphaFoldDB" id="A0A1F5RCG5"/>
<dbReference type="InterPro" id="IPR019533">
    <property type="entry name" value="Peptidase_S26"/>
</dbReference>
<dbReference type="EMBL" id="MFFM01000034">
    <property type="protein sequence ID" value="OGF12135.1"/>
    <property type="molecule type" value="Genomic_DNA"/>
</dbReference>
<dbReference type="PANTHER" id="PTHR43390:SF1">
    <property type="entry name" value="CHLOROPLAST PROCESSING PEPTIDASE"/>
    <property type="match status" value="1"/>
</dbReference>
<organism evidence="5 6">
    <name type="scientific">Candidatus Edwardsbacteria bacterium GWF2_54_11</name>
    <dbReference type="NCBI Taxonomy" id="1817851"/>
    <lineage>
        <taxon>Bacteria</taxon>
        <taxon>Candidatus Edwardsiibacteriota</taxon>
    </lineage>
</organism>
<keyword evidence="3" id="KW-0378">Hydrolase</keyword>
<dbReference type="Pfam" id="PF10502">
    <property type="entry name" value="Peptidase_S26"/>
    <property type="match status" value="1"/>
</dbReference>
<evidence type="ECO:0000313" key="5">
    <source>
        <dbReference type="EMBL" id="OGF12135.1"/>
    </source>
</evidence>
<dbReference type="PRINTS" id="PR00727">
    <property type="entry name" value="LEADERPTASE"/>
</dbReference>
<evidence type="ECO:0000256" key="2">
    <source>
        <dbReference type="PIRSR" id="PIRSR600223-1"/>
    </source>
</evidence>
<comment type="catalytic activity">
    <reaction evidence="3">
        <text>Cleavage of hydrophobic, N-terminal signal or leader sequences from secreted and periplasmic proteins.</text>
        <dbReference type="EC" id="3.4.21.89"/>
    </reaction>
</comment>
<dbReference type="GO" id="GO:0004252">
    <property type="term" value="F:serine-type endopeptidase activity"/>
    <property type="evidence" value="ECO:0007669"/>
    <property type="project" value="InterPro"/>
</dbReference>